<dbReference type="GO" id="GO:0005737">
    <property type="term" value="C:cytoplasm"/>
    <property type="evidence" value="ECO:0007669"/>
    <property type="project" value="UniProtKB-SubCell"/>
</dbReference>
<dbReference type="InterPro" id="IPR009060">
    <property type="entry name" value="UBA-like_sf"/>
</dbReference>
<organism evidence="7 8">
    <name type="scientific">Stieleria varia</name>
    <dbReference type="NCBI Taxonomy" id="2528005"/>
    <lineage>
        <taxon>Bacteria</taxon>
        <taxon>Pseudomonadati</taxon>
        <taxon>Planctomycetota</taxon>
        <taxon>Planctomycetia</taxon>
        <taxon>Pirellulales</taxon>
        <taxon>Pirellulaceae</taxon>
        <taxon>Stieleria</taxon>
    </lineage>
</organism>
<dbReference type="Proteomes" id="UP000320176">
    <property type="component" value="Unassembled WGS sequence"/>
</dbReference>
<comment type="function">
    <text evidence="5">Associates with the EF-Tu.GDP complex and induces the exchange of GDP to GTP. It remains bound to the aminoacyl-tRNA.EF-Tu.GTP complex up to the GTP hydrolysis stage on the ribosome.</text>
</comment>
<keyword evidence="8" id="KW-1185">Reference proteome</keyword>
<comment type="similarity">
    <text evidence="1 5">Belongs to the EF-Ts family.</text>
</comment>
<dbReference type="InterPro" id="IPR036402">
    <property type="entry name" value="EF-Ts_dimer_sf"/>
</dbReference>
<dbReference type="Gene3D" id="1.10.8.10">
    <property type="entry name" value="DNA helicase RuvA subunit, C-terminal domain"/>
    <property type="match status" value="1"/>
</dbReference>
<evidence type="ECO:0000313" key="8">
    <source>
        <dbReference type="Proteomes" id="UP000320176"/>
    </source>
</evidence>
<dbReference type="Pfam" id="PF00889">
    <property type="entry name" value="EF_TS"/>
    <property type="match status" value="1"/>
</dbReference>
<comment type="caution">
    <text evidence="5">Lacks conserved residue(s) required for the propagation of feature annotation.</text>
</comment>
<dbReference type="FunFam" id="1.10.286.20:FF:000001">
    <property type="entry name" value="Elongation factor Ts"/>
    <property type="match status" value="1"/>
</dbReference>
<dbReference type="GO" id="GO:0003746">
    <property type="term" value="F:translation elongation factor activity"/>
    <property type="evidence" value="ECO:0007669"/>
    <property type="project" value="UniProtKB-UniRule"/>
</dbReference>
<keyword evidence="4 5" id="KW-0648">Protein biosynthesis</keyword>
<proteinExistence type="inferred from homology"/>
<name>A0A5C6A262_9BACT</name>
<sequence>MAEITAAAVKAFRERTGLPMMDCKSALQEAGGDQDKAFELLRERGQQLMDKRSDRETAFGIFGMYIGTDKNTGAMVELLCESAPVTTNDEFLQLASDLAEQLATGPGASTAAELLAQPSPSKSGTTLGQQKDDLFNKIREVFNVGRMIRVEGATGGYLHHSATTAGVLVEIEGGNDAAAKDVSMHIAAMKPDALDADSLDAETVEKERGVLTKAALAEGKPENIVEKMVEGRMRSYFAERCLLAQPFVKDDKQSVEEYAKSHGMTVKAYHHWVIGENADA</sequence>
<protein>
    <recommendedName>
        <fullName evidence="2 5">Elongation factor Ts</fullName>
        <shortName evidence="5">EF-Ts</shortName>
    </recommendedName>
</protein>
<accession>A0A5C6A262</accession>
<comment type="caution">
    <text evidence="7">The sequence shown here is derived from an EMBL/GenBank/DDBJ whole genome shotgun (WGS) entry which is preliminary data.</text>
</comment>
<dbReference type="InterPro" id="IPR001816">
    <property type="entry name" value="Transl_elong_EFTs/EF1B"/>
</dbReference>
<keyword evidence="3 5" id="KW-0251">Elongation factor</keyword>
<dbReference type="InterPro" id="IPR014039">
    <property type="entry name" value="Transl_elong_EFTs/EF1B_dimer"/>
</dbReference>
<feature type="domain" description="Translation elongation factor EFTs/EF1B dimerisation" evidence="6">
    <location>
        <begin position="73"/>
        <end position="276"/>
    </location>
</feature>
<dbReference type="HAMAP" id="MF_00050">
    <property type="entry name" value="EF_Ts"/>
    <property type="match status" value="1"/>
</dbReference>
<dbReference type="CDD" id="cd14275">
    <property type="entry name" value="UBA_EF-Ts"/>
    <property type="match status" value="1"/>
</dbReference>
<evidence type="ECO:0000313" key="7">
    <source>
        <dbReference type="EMBL" id="TWT93318.1"/>
    </source>
</evidence>
<gene>
    <name evidence="5 7" type="primary">tsf</name>
    <name evidence="7" type="ORF">Pla52n_59780</name>
</gene>
<evidence type="ECO:0000259" key="6">
    <source>
        <dbReference type="Pfam" id="PF00889"/>
    </source>
</evidence>
<evidence type="ECO:0000256" key="2">
    <source>
        <dbReference type="ARBA" id="ARBA00016956"/>
    </source>
</evidence>
<dbReference type="EMBL" id="SJPN01000009">
    <property type="protein sequence ID" value="TWT93318.1"/>
    <property type="molecule type" value="Genomic_DNA"/>
</dbReference>
<comment type="subcellular location">
    <subcellularLocation>
        <location evidence="5">Cytoplasm</location>
    </subcellularLocation>
</comment>
<dbReference type="SUPFAM" id="SSF46934">
    <property type="entry name" value="UBA-like"/>
    <property type="match status" value="1"/>
</dbReference>
<dbReference type="PANTHER" id="PTHR11741:SF0">
    <property type="entry name" value="ELONGATION FACTOR TS, MITOCHONDRIAL"/>
    <property type="match status" value="1"/>
</dbReference>
<evidence type="ECO:0000256" key="3">
    <source>
        <dbReference type="ARBA" id="ARBA00022768"/>
    </source>
</evidence>
<dbReference type="PANTHER" id="PTHR11741">
    <property type="entry name" value="ELONGATION FACTOR TS"/>
    <property type="match status" value="1"/>
</dbReference>
<dbReference type="AlphaFoldDB" id="A0A5C6A262"/>
<keyword evidence="5" id="KW-0963">Cytoplasm</keyword>
<dbReference type="OrthoDB" id="9808348at2"/>
<dbReference type="SUPFAM" id="SSF54713">
    <property type="entry name" value="Elongation factor Ts (EF-Ts), dimerisation domain"/>
    <property type="match status" value="2"/>
</dbReference>
<dbReference type="RefSeq" id="WP_146522931.1">
    <property type="nucleotide sequence ID" value="NZ_CP151726.1"/>
</dbReference>
<dbReference type="Gene3D" id="3.30.479.20">
    <property type="entry name" value="Elongation factor Ts, dimerisation domain"/>
    <property type="match status" value="2"/>
</dbReference>
<reference evidence="7 8" key="1">
    <citation type="submission" date="2019-02" db="EMBL/GenBank/DDBJ databases">
        <title>Deep-cultivation of Planctomycetes and their phenomic and genomic characterization uncovers novel biology.</title>
        <authorList>
            <person name="Wiegand S."/>
            <person name="Jogler M."/>
            <person name="Boedeker C."/>
            <person name="Pinto D."/>
            <person name="Vollmers J."/>
            <person name="Rivas-Marin E."/>
            <person name="Kohn T."/>
            <person name="Peeters S.H."/>
            <person name="Heuer A."/>
            <person name="Rast P."/>
            <person name="Oberbeckmann S."/>
            <person name="Bunk B."/>
            <person name="Jeske O."/>
            <person name="Meyerdierks A."/>
            <person name="Storesund J.E."/>
            <person name="Kallscheuer N."/>
            <person name="Luecker S."/>
            <person name="Lage O.M."/>
            <person name="Pohl T."/>
            <person name="Merkel B.J."/>
            <person name="Hornburger P."/>
            <person name="Mueller R.-W."/>
            <person name="Bruemmer F."/>
            <person name="Labrenz M."/>
            <person name="Spormann A.M."/>
            <person name="Op Den Camp H."/>
            <person name="Overmann J."/>
            <person name="Amann R."/>
            <person name="Jetten M.S.M."/>
            <person name="Mascher T."/>
            <person name="Medema M.H."/>
            <person name="Devos D.P."/>
            <person name="Kaster A.-K."/>
            <person name="Ovreas L."/>
            <person name="Rohde M."/>
            <person name="Galperin M.Y."/>
            <person name="Jogler C."/>
        </authorList>
    </citation>
    <scope>NUCLEOTIDE SEQUENCE [LARGE SCALE GENOMIC DNA]</scope>
    <source>
        <strain evidence="7 8">Pla52n</strain>
    </source>
</reference>
<evidence type="ECO:0000256" key="5">
    <source>
        <dbReference type="HAMAP-Rule" id="MF_00050"/>
    </source>
</evidence>
<dbReference type="Gene3D" id="1.10.286.20">
    <property type="match status" value="1"/>
</dbReference>
<dbReference type="FunFam" id="1.10.8.10:FF:000001">
    <property type="entry name" value="Elongation factor Ts"/>
    <property type="match status" value="1"/>
</dbReference>
<evidence type="ECO:0000256" key="1">
    <source>
        <dbReference type="ARBA" id="ARBA00005532"/>
    </source>
</evidence>
<evidence type="ECO:0000256" key="4">
    <source>
        <dbReference type="ARBA" id="ARBA00022917"/>
    </source>
</evidence>
<dbReference type="NCBIfam" id="TIGR00116">
    <property type="entry name" value="tsf"/>
    <property type="match status" value="1"/>
</dbReference>